<dbReference type="HOGENOM" id="CLU_1858562_0_0_1"/>
<dbReference type="Gramene" id="BGIOSGA006548-TA">
    <property type="protein sequence ID" value="BGIOSGA006548-PA"/>
    <property type="gene ID" value="BGIOSGA006548"/>
</dbReference>
<dbReference type="Proteomes" id="UP000007015">
    <property type="component" value="Chromosome 2"/>
</dbReference>
<dbReference type="AlphaFoldDB" id="B8AH44"/>
<sequence>MPINWKRSKVLLANNQIVKLQWRDSEGRAHGIILNKQREAKERDLLVKSLSEYTKLLNRIYRRSQAKSETLEKLVPHLGTLESIKQELKVSQDAAKAKERQLMDKIGQLQNTNLEYHGSIGGKQILPAFPEKTSICKL</sequence>
<gene>
    <name evidence="1" type="ORF">OsI_07057</name>
</gene>
<evidence type="ECO:0000313" key="2">
    <source>
        <dbReference type="Proteomes" id="UP000007015"/>
    </source>
</evidence>
<proteinExistence type="predicted"/>
<reference evidence="1 2" key="1">
    <citation type="journal article" date="2005" name="PLoS Biol.">
        <title>The genomes of Oryza sativa: a history of duplications.</title>
        <authorList>
            <person name="Yu J."/>
            <person name="Wang J."/>
            <person name="Lin W."/>
            <person name="Li S."/>
            <person name="Li H."/>
            <person name="Zhou J."/>
            <person name="Ni P."/>
            <person name="Dong W."/>
            <person name="Hu S."/>
            <person name="Zeng C."/>
            <person name="Zhang J."/>
            <person name="Zhang Y."/>
            <person name="Li R."/>
            <person name="Xu Z."/>
            <person name="Li S."/>
            <person name="Li X."/>
            <person name="Zheng H."/>
            <person name="Cong L."/>
            <person name="Lin L."/>
            <person name="Yin J."/>
            <person name="Geng J."/>
            <person name="Li G."/>
            <person name="Shi J."/>
            <person name="Liu J."/>
            <person name="Lv H."/>
            <person name="Li J."/>
            <person name="Wang J."/>
            <person name="Deng Y."/>
            <person name="Ran L."/>
            <person name="Shi X."/>
            <person name="Wang X."/>
            <person name="Wu Q."/>
            <person name="Li C."/>
            <person name="Ren X."/>
            <person name="Wang J."/>
            <person name="Wang X."/>
            <person name="Li D."/>
            <person name="Liu D."/>
            <person name="Zhang X."/>
            <person name="Ji Z."/>
            <person name="Zhao W."/>
            <person name="Sun Y."/>
            <person name="Zhang Z."/>
            <person name="Bao J."/>
            <person name="Han Y."/>
            <person name="Dong L."/>
            <person name="Ji J."/>
            <person name="Chen P."/>
            <person name="Wu S."/>
            <person name="Liu J."/>
            <person name="Xiao Y."/>
            <person name="Bu D."/>
            <person name="Tan J."/>
            <person name="Yang L."/>
            <person name="Ye C."/>
            <person name="Zhang J."/>
            <person name="Xu J."/>
            <person name="Zhou Y."/>
            <person name="Yu Y."/>
            <person name="Zhang B."/>
            <person name="Zhuang S."/>
            <person name="Wei H."/>
            <person name="Liu B."/>
            <person name="Lei M."/>
            <person name="Yu H."/>
            <person name="Li Y."/>
            <person name="Xu H."/>
            <person name="Wei S."/>
            <person name="He X."/>
            <person name="Fang L."/>
            <person name="Zhang Z."/>
            <person name="Zhang Y."/>
            <person name="Huang X."/>
            <person name="Su Z."/>
            <person name="Tong W."/>
            <person name="Li J."/>
            <person name="Tong Z."/>
            <person name="Li S."/>
            <person name="Ye J."/>
            <person name="Wang L."/>
            <person name="Fang L."/>
            <person name="Lei T."/>
            <person name="Chen C."/>
            <person name="Chen H."/>
            <person name="Xu Z."/>
            <person name="Li H."/>
            <person name="Huang H."/>
            <person name="Zhang F."/>
            <person name="Xu H."/>
            <person name="Li N."/>
            <person name="Zhao C."/>
            <person name="Li S."/>
            <person name="Dong L."/>
            <person name="Huang Y."/>
            <person name="Li L."/>
            <person name="Xi Y."/>
            <person name="Qi Q."/>
            <person name="Li W."/>
            <person name="Zhang B."/>
            <person name="Hu W."/>
            <person name="Zhang Y."/>
            <person name="Tian X."/>
            <person name="Jiao Y."/>
            <person name="Liang X."/>
            <person name="Jin J."/>
            <person name="Gao L."/>
            <person name="Zheng W."/>
            <person name="Hao B."/>
            <person name="Liu S."/>
            <person name="Wang W."/>
            <person name="Yuan L."/>
            <person name="Cao M."/>
            <person name="McDermott J."/>
            <person name="Samudrala R."/>
            <person name="Wang J."/>
            <person name="Wong G.K."/>
            <person name="Yang H."/>
        </authorList>
    </citation>
    <scope>NUCLEOTIDE SEQUENCE [LARGE SCALE GENOMIC DNA]</scope>
    <source>
        <strain evidence="2">cv. 93-11</strain>
    </source>
</reference>
<dbReference type="EMBL" id="CM000127">
    <property type="protein sequence ID" value="EEC73088.1"/>
    <property type="molecule type" value="Genomic_DNA"/>
</dbReference>
<protein>
    <submittedName>
        <fullName evidence="1">Uncharacterized protein</fullName>
    </submittedName>
</protein>
<accession>B8AH44</accession>
<organism evidence="1 2">
    <name type="scientific">Oryza sativa subsp. indica</name>
    <name type="common">Rice</name>
    <dbReference type="NCBI Taxonomy" id="39946"/>
    <lineage>
        <taxon>Eukaryota</taxon>
        <taxon>Viridiplantae</taxon>
        <taxon>Streptophyta</taxon>
        <taxon>Embryophyta</taxon>
        <taxon>Tracheophyta</taxon>
        <taxon>Spermatophyta</taxon>
        <taxon>Magnoliopsida</taxon>
        <taxon>Liliopsida</taxon>
        <taxon>Poales</taxon>
        <taxon>Poaceae</taxon>
        <taxon>BOP clade</taxon>
        <taxon>Oryzoideae</taxon>
        <taxon>Oryzeae</taxon>
        <taxon>Oryzinae</taxon>
        <taxon>Oryza</taxon>
        <taxon>Oryza sativa</taxon>
    </lineage>
</organism>
<keyword evidence="2" id="KW-1185">Reference proteome</keyword>
<name>B8AH44_ORYSI</name>
<evidence type="ECO:0000313" key="1">
    <source>
        <dbReference type="EMBL" id="EEC73088.1"/>
    </source>
</evidence>